<reference evidence="2 3" key="1">
    <citation type="submission" date="2018-11" db="EMBL/GenBank/DDBJ databases">
        <title>Genomic analyses of the natural microbiome of Caenorhabditis elegans.</title>
        <authorList>
            <person name="Samuel B."/>
        </authorList>
    </citation>
    <scope>NUCLEOTIDE SEQUENCE [LARGE SCALE GENOMIC DNA]</scope>
    <source>
        <strain evidence="2 3">BIGb0473</strain>
    </source>
</reference>
<dbReference type="RefSeq" id="WP_043861853.1">
    <property type="nucleotide sequence ID" value="NZ_LKGZ01000066.1"/>
</dbReference>
<organism evidence="2 3">
    <name type="scientific">Pseudomonas putida</name>
    <name type="common">Arthrobacter siderocapsulatus</name>
    <dbReference type="NCBI Taxonomy" id="303"/>
    <lineage>
        <taxon>Bacteria</taxon>
        <taxon>Pseudomonadati</taxon>
        <taxon>Pseudomonadota</taxon>
        <taxon>Gammaproteobacteria</taxon>
        <taxon>Pseudomonadales</taxon>
        <taxon>Pseudomonadaceae</taxon>
        <taxon>Pseudomonas</taxon>
    </lineage>
</organism>
<evidence type="ECO:0000313" key="2">
    <source>
        <dbReference type="EMBL" id="ROQ42997.1"/>
    </source>
</evidence>
<dbReference type="EMBL" id="RJUR01000019">
    <property type="protein sequence ID" value="ROQ42997.1"/>
    <property type="molecule type" value="Genomic_DNA"/>
</dbReference>
<comment type="caution">
    <text evidence="2">The sequence shown here is derived from an EMBL/GenBank/DDBJ whole genome shotgun (WGS) entry which is preliminary data.</text>
</comment>
<evidence type="ECO:0000313" key="3">
    <source>
        <dbReference type="Proteomes" id="UP000269115"/>
    </source>
</evidence>
<dbReference type="AlphaFoldDB" id="A0A9X8EGF0"/>
<evidence type="ECO:0000256" key="1">
    <source>
        <dbReference type="SAM" id="SignalP"/>
    </source>
</evidence>
<accession>A0A9X8EGF0</accession>
<feature type="chain" id="PRO_5040970548" description="Lipoprotein" evidence="1">
    <location>
        <begin position="19"/>
        <end position="195"/>
    </location>
</feature>
<sequence length="195" mass="21831">MRHCLMALLLALSTALTGCISYSQHQLPVVEAWPPLPAADAAPAHKTAYVRFNTLYEFNGQPRASNANLMRFEKTLVQSYEQSERFTRVTSEKVDSDVYAYVTLRNNEQGNVLAATLTGATLFIIPSTFDNTLTLETLYKDREGKLIGKVSKSETITTWMQLLLIFAVPFNDSGDAIIEHLSRSSVEEAIRRKLI</sequence>
<dbReference type="Proteomes" id="UP000269115">
    <property type="component" value="Unassembled WGS sequence"/>
</dbReference>
<dbReference type="PROSITE" id="PS51257">
    <property type="entry name" value="PROKAR_LIPOPROTEIN"/>
    <property type="match status" value="1"/>
</dbReference>
<gene>
    <name evidence="2" type="ORF">EDF85_5095</name>
</gene>
<protein>
    <recommendedName>
        <fullName evidence="4">Lipoprotein</fullName>
    </recommendedName>
</protein>
<keyword evidence="1" id="KW-0732">Signal</keyword>
<evidence type="ECO:0008006" key="4">
    <source>
        <dbReference type="Google" id="ProtNLM"/>
    </source>
</evidence>
<feature type="signal peptide" evidence="1">
    <location>
        <begin position="1"/>
        <end position="18"/>
    </location>
</feature>
<name>A0A9X8EGF0_PSEPU</name>
<dbReference type="OrthoDB" id="9797548at2"/>
<proteinExistence type="predicted"/>